<feature type="transmembrane region" description="Helical" evidence="1">
    <location>
        <begin position="252"/>
        <end position="270"/>
    </location>
</feature>
<proteinExistence type="predicted"/>
<dbReference type="GO" id="GO:0140359">
    <property type="term" value="F:ABC-type transporter activity"/>
    <property type="evidence" value="ECO:0007669"/>
    <property type="project" value="InterPro"/>
</dbReference>
<reference evidence="2 3" key="1">
    <citation type="submission" date="2016-11" db="EMBL/GenBank/DDBJ databases">
        <authorList>
            <person name="Jaros S."/>
            <person name="Januszkiewicz K."/>
            <person name="Wedrychowicz H."/>
        </authorList>
    </citation>
    <scope>NUCLEOTIDE SEQUENCE [LARGE SCALE GENOMIC DNA]</scope>
    <source>
        <strain evidence="2 3">DSM 17459</strain>
    </source>
</reference>
<dbReference type="Proteomes" id="UP000184245">
    <property type="component" value="Unassembled WGS sequence"/>
</dbReference>
<protein>
    <submittedName>
        <fullName evidence="2">ABC-2 family transporter protein</fullName>
    </submittedName>
</protein>
<name>A0A1M4VW45_9CLOT</name>
<dbReference type="OrthoDB" id="1708273at2"/>
<keyword evidence="1" id="KW-0812">Transmembrane</keyword>
<accession>A0A1M4VW45</accession>
<dbReference type="EMBL" id="FQVI01000005">
    <property type="protein sequence ID" value="SHE73125.1"/>
    <property type="molecule type" value="Genomic_DNA"/>
</dbReference>
<evidence type="ECO:0000313" key="2">
    <source>
        <dbReference type="EMBL" id="SHE73125.1"/>
    </source>
</evidence>
<organism evidence="2 3">
    <name type="scientific">Lactonifactor longoviformis DSM 17459</name>
    <dbReference type="NCBI Taxonomy" id="1122155"/>
    <lineage>
        <taxon>Bacteria</taxon>
        <taxon>Bacillati</taxon>
        <taxon>Bacillota</taxon>
        <taxon>Clostridia</taxon>
        <taxon>Eubacteriales</taxon>
        <taxon>Clostridiaceae</taxon>
        <taxon>Lactonifactor</taxon>
    </lineage>
</organism>
<keyword evidence="1" id="KW-0472">Membrane</keyword>
<dbReference type="RefSeq" id="WP_072850215.1">
    <property type="nucleotide sequence ID" value="NZ_FQVI01000005.1"/>
</dbReference>
<evidence type="ECO:0000313" key="3">
    <source>
        <dbReference type="Proteomes" id="UP000184245"/>
    </source>
</evidence>
<sequence length="457" mass="51263">MKLLARECRKLSKSILFWGFVLIILINWKTQFQGVTRQEISSSSREGSILHQPRKGESYYGEKQADLDTDQKVQEKVIAGAVQTMVREYQSNLYACYPLGYYKEKSLGGMEQEKVAGYIREITGHSPEEIEHMPRGYFPANPVYVEIPADNEEGDSPFTIREDGGRFIIETEQDDGKDAAKTFVSRVSFARFLEIAGDMEDMIGKDSNYSLSLLKAYYGSTEVSYEEAVERFEDLTEKDGITGAFARLYCDYMGIMLGILPAFVVTGLFLRDKKNQMGELIAVRSAGSWKIIGARFGACILMMLIPVLLLSLESLLPLAEYGRNMQAAVDYLGFCRYIGAWLLPTLLAVSAASMFLTVLTGTPAAVFVQSAVFFLALQNTGSLSGEYSLFDLNIRHNMLGGYELIEKNYNIICSNRLFLVGLAALFVGLTAAVYSRKRRNGERNHVLENKFQALHRK</sequence>
<dbReference type="AlphaFoldDB" id="A0A1M4VW45"/>
<evidence type="ECO:0000256" key="1">
    <source>
        <dbReference type="SAM" id="Phobius"/>
    </source>
</evidence>
<dbReference type="STRING" id="1122155.SAMN02745158_01357"/>
<feature type="transmembrane region" description="Helical" evidence="1">
    <location>
        <begin position="291"/>
        <end position="311"/>
    </location>
</feature>
<feature type="transmembrane region" description="Helical" evidence="1">
    <location>
        <begin position="331"/>
        <end position="349"/>
    </location>
</feature>
<gene>
    <name evidence="2" type="ORF">SAMN02745158_01357</name>
</gene>
<feature type="transmembrane region" description="Helical" evidence="1">
    <location>
        <begin position="356"/>
        <end position="377"/>
    </location>
</feature>
<dbReference type="GO" id="GO:0016020">
    <property type="term" value="C:membrane"/>
    <property type="evidence" value="ECO:0007669"/>
    <property type="project" value="UniProtKB-SubCell"/>
</dbReference>
<keyword evidence="1" id="KW-1133">Transmembrane helix</keyword>
<feature type="transmembrane region" description="Helical" evidence="1">
    <location>
        <begin position="417"/>
        <end position="434"/>
    </location>
</feature>
<keyword evidence="3" id="KW-1185">Reference proteome</keyword>